<reference evidence="2 3" key="1">
    <citation type="submission" date="2024-06" db="EMBL/GenBank/DDBJ databases">
        <title>Pontibacter populi HYL7-15.</title>
        <authorList>
            <person name="Kim M.K."/>
        </authorList>
    </citation>
    <scope>NUCLEOTIDE SEQUENCE [LARGE SCALE GENOMIC DNA]</scope>
    <source>
        <strain evidence="2 3">HYL7-15</strain>
    </source>
</reference>
<evidence type="ECO:0000256" key="1">
    <source>
        <dbReference type="SAM" id="Phobius"/>
    </source>
</evidence>
<keyword evidence="3" id="KW-1185">Reference proteome</keyword>
<gene>
    <name evidence="2" type="ORF">ABS362_15565</name>
</gene>
<feature type="transmembrane region" description="Helical" evidence="1">
    <location>
        <begin position="103"/>
        <end position="128"/>
    </location>
</feature>
<keyword evidence="1" id="KW-0472">Membrane</keyword>
<evidence type="ECO:0000313" key="3">
    <source>
        <dbReference type="Proteomes" id="UP001476807"/>
    </source>
</evidence>
<feature type="transmembrane region" description="Helical" evidence="1">
    <location>
        <begin position="169"/>
        <end position="189"/>
    </location>
</feature>
<accession>A0ABV1RXY3</accession>
<feature type="transmembrane region" description="Helical" evidence="1">
    <location>
        <begin position="30"/>
        <end position="57"/>
    </location>
</feature>
<proteinExistence type="predicted"/>
<feature type="transmembrane region" description="Helical" evidence="1">
    <location>
        <begin position="72"/>
        <end position="91"/>
    </location>
</feature>
<feature type="transmembrane region" description="Helical" evidence="1">
    <location>
        <begin position="233"/>
        <end position="251"/>
    </location>
</feature>
<dbReference type="EMBL" id="JBEOKT010000016">
    <property type="protein sequence ID" value="MER2998972.1"/>
    <property type="molecule type" value="Genomic_DNA"/>
</dbReference>
<organism evidence="2 3">
    <name type="scientific">Pontibacter populi</name>
    <dbReference type="NCBI Taxonomy" id="890055"/>
    <lineage>
        <taxon>Bacteria</taxon>
        <taxon>Pseudomonadati</taxon>
        <taxon>Bacteroidota</taxon>
        <taxon>Cytophagia</taxon>
        <taxon>Cytophagales</taxon>
        <taxon>Hymenobacteraceae</taxon>
        <taxon>Pontibacter</taxon>
    </lineage>
</organism>
<feature type="transmembrane region" description="Helical" evidence="1">
    <location>
        <begin position="201"/>
        <end position="227"/>
    </location>
</feature>
<dbReference type="Proteomes" id="UP001476807">
    <property type="component" value="Unassembled WGS sequence"/>
</dbReference>
<sequence length="427" mass="49744">MKQGYINFILVFLLLALSTSPFFKQSIGFYLALISVIIFFKPVIRLEAIVFLLLVFMLEQYHYFYFSNYEPWVIRQVLFYFFVAIFTIYYVKLSFLEIYNRILYVAAIISLIVYSLYIIYPGIVISFVNAIPSFFTKYKEIYETNYKIVNPVFYNFDFNFFKGRNNGPFWEPTVFASLLIIAQIFNFLLTKKLFNKKGIVYSITILTTLSTTGYFVYFILVLSYFLLTNKINIFFKLAAGVLLLYTGFYLFNNVPFLKEKINNELASVDTEIEEKGGNSRVASATLDLKEVTAKNIYLLLGKGSSKYSRIGTTNKNVLRNCGITSLLAEWGLPFFILYLSLLFYSFYQLTKLFQVNRVMSIVFTSIILMLSFSEVFFSLPLFHAFIFIGFIVKREYRSLVITKEFITIPPEPLEEYDLKKLKGISTG</sequence>
<keyword evidence="1" id="KW-0812">Transmembrane</keyword>
<feature type="transmembrane region" description="Helical" evidence="1">
    <location>
        <begin position="6"/>
        <end position="23"/>
    </location>
</feature>
<dbReference type="RefSeq" id="WP_350413501.1">
    <property type="nucleotide sequence ID" value="NZ_JBEOKT010000016.1"/>
</dbReference>
<feature type="transmembrane region" description="Helical" evidence="1">
    <location>
        <begin position="359"/>
        <end position="392"/>
    </location>
</feature>
<protein>
    <recommendedName>
        <fullName evidence="4">O-antigen ligase domain-containing protein</fullName>
    </recommendedName>
</protein>
<name>A0ABV1RXY3_9BACT</name>
<keyword evidence="1" id="KW-1133">Transmembrane helix</keyword>
<evidence type="ECO:0000313" key="2">
    <source>
        <dbReference type="EMBL" id="MER2998972.1"/>
    </source>
</evidence>
<feature type="transmembrane region" description="Helical" evidence="1">
    <location>
        <begin position="326"/>
        <end position="347"/>
    </location>
</feature>
<comment type="caution">
    <text evidence="2">The sequence shown here is derived from an EMBL/GenBank/DDBJ whole genome shotgun (WGS) entry which is preliminary data.</text>
</comment>
<evidence type="ECO:0008006" key="4">
    <source>
        <dbReference type="Google" id="ProtNLM"/>
    </source>
</evidence>